<dbReference type="EMBL" id="AP025226">
    <property type="protein sequence ID" value="BDB99594.1"/>
    <property type="molecule type" value="Genomic_DNA"/>
</dbReference>
<gene>
    <name evidence="1" type="ORF">SACC_26110</name>
</gene>
<organism evidence="1 2">
    <name type="scientific">Saccharolobus caldissimus</name>
    <dbReference type="NCBI Taxonomy" id="1702097"/>
    <lineage>
        <taxon>Archaea</taxon>
        <taxon>Thermoproteota</taxon>
        <taxon>Thermoprotei</taxon>
        <taxon>Sulfolobales</taxon>
        <taxon>Sulfolobaceae</taxon>
        <taxon>Saccharolobus</taxon>
    </lineage>
</organism>
<reference evidence="1 2" key="1">
    <citation type="journal article" date="2022" name="Microbiol. Resour. Announc.">
        <title>Complete Genome Sequence of the Hyperthermophilic and Acidophilic Archaeon Saccharolobus caldissimus Strain HS-3T.</title>
        <authorList>
            <person name="Sakai H.D."/>
            <person name="Kurosawa N."/>
        </authorList>
    </citation>
    <scope>NUCLEOTIDE SEQUENCE [LARGE SCALE GENOMIC DNA]</scope>
    <source>
        <strain evidence="1 2">JCM32116</strain>
    </source>
</reference>
<dbReference type="RefSeq" id="WP_229569980.1">
    <property type="nucleotide sequence ID" value="NZ_AP025226.1"/>
</dbReference>
<dbReference type="Proteomes" id="UP001319921">
    <property type="component" value="Chromosome"/>
</dbReference>
<evidence type="ECO:0000313" key="2">
    <source>
        <dbReference type="Proteomes" id="UP001319921"/>
    </source>
</evidence>
<name>A0AAQ4CUW3_9CREN</name>
<sequence length="50" mass="5892">MKTVKKGEDTFAEFSDFNEVREVFEEAIKEIEEEEKANAHKPSYEIRSPK</sequence>
<accession>A0AAQ4CUW3</accession>
<dbReference type="GeneID" id="68867329"/>
<protein>
    <submittedName>
        <fullName evidence="1">Uncharacterized protein</fullName>
    </submittedName>
</protein>
<dbReference type="AlphaFoldDB" id="A0AAQ4CUW3"/>
<evidence type="ECO:0000313" key="1">
    <source>
        <dbReference type="EMBL" id="BDB99594.1"/>
    </source>
</evidence>
<proteinExistence type="predicted"/>
<keyword evidence="2" id="KW-1185">Reference proteome</keyword>
<dbReference type="KEGG" id="scas:SACC_26110"/>